<dbReference type="PANTHER" id="PTHR20961">
    <property type="entry name" value="GLYCOSYLTRANSFERASE"/>
    <property type="match status" value="1"/>
</dbReference>
<protein>
    <submittedName>
        <fullName evidence="7">Alpha-1,3-arabinosyltransferase XAT3-like</fullName>
    </submittedName>
</protein>
<evidence type="ECO:0000256" key="4">
    <source>
        <dbReference type="ARBA" id="ARBA00023180"/>
    </source>
</evidence>
<feature type="domain" description="Glycosyltransferase 61 catalytic" evidence="5">
    <location>
        <begin position="249"/>
        <end position="384"/>
    </location>
</feature>
<comment type="subcellular location">
    <subcellularLocation>
        <location evidence="1">Golgi apparatus membrane</location>
        <topology evidence="1">Single-pass type II membrane protein</topology>
    </subcellularLocation>
</comment>
<organism evidence="6 7">
    <name type="scientific">Juglans regia</name>
    <name type="common">English walnut</name>
    <dbReference type="NCBI Taxonomy" id="51240"/>
    <lineage>
        <taxon>Eukaryota</taxon>
        <taxon>Viridiplantae</taxon>
        <taxon>Streptophyta</taxon>
        <taxon>Embryophyta</taxon>
        <taxon>Tracheophyta</taxon>
        <taxon>Spermatophyta</taxon>
        <taxon>Magnoliopsida</taxon>
        <taxon>eudicotyledons</taxon>
        <taxon>Gunneridae</taxon>
        <taxon>Pentapetalae</taxon>
        <taxon>rosids</taxon>
        <taxon>fabids</taxon>
        <taxon>Fagales</taxon>
        <taxon>Juglandaceae</taxon>
        <taxon>Juglans</taxon>
    </lineage>
</organism>
<evidence type="ECO:0000256" key="3">
    <source>
        <dbReference type="ARBA" id="ARBA00022679"/>
    </source>
</evidence>
<keyword evidence="3" id="KW-0808">Transferase</keyword>
<dbReference type="GO" id="GO:0016757">
    <property type="term" value="F:glycosyltransferase activity"/>
    <property type="evidence" value="ECO:0000318"/>
    <property type="project" value="GO_Central"/>
</dbReference>
<accession>A0A6P9EHQ4</accession>
<keyword evidence="4" id="KW-0325">Glycoprotein</keyword>
<reference evidence="7" key="1">
    <citation type="submission" date="2025-08" db="UniProtKB">
        <authorList>
            <consortium name="RefSeq"/>
        </authorList>
    </citation>
    <scope>IDENTIFICATION</scope>
    <source>
        <tissue evidence="7">Leaves</tissue>
    </source>
</reference>
<dbReference type="GO" id="GO:0000139">
    <property type="term" value="C:Golgi membrane"/>
    <property type="evidence" value="ECO:0007669"/>
    <property type="project" value="UniProtKB-SubCell"/>
</dbReference>
<evidence type="ECO:0000256" key="1">
    <source>
        <dbReference type="ARBA" id="ARBA00004323"/>
    </source>
</evidence>
<gene>
    <name evidence="7" type="primary">LOC108983211</name>
</gene>
<dbReference type="AlphaFoldDB" id="A0A6P9EHQ4"/>
<dbReference type="Pfam" id="PF04577">
    <property type="entry name" value="Glyco_transf_61"/>
    <property type="match status" value="1"/>
</dbReference>
<dbReference type="OrthoDB" id="529273at2759"/>
<name>A0A6P9EHQ4_JUGRE</name>
<proteinExistence type="predicted"/>
<sequence length="477" mass="53119">MASLERVWRVAERGTHALGALLGACDACREWVSLSDLQTARGGACGLRLASGFHRFSCLDETNTVGMDFNSSVRSRKVDKGKEVAKPLEFLLRRLVRGEDRTQLQTTGFSCHSDLHSEVCITNKPAIVDNSALTTYLQFSGVQVKHMVRPYARKEDETAMKQVTPVLILAGNVSSPACHFNHDVPAVVFSSGGFTGNLFHEFNEVIIPLFITCRQFQSHLQFVISDFKPLWVRKYNRILTHLSRFEVINPATDGSVRCFPAAVIGLKYHENLAVNSTEIPGGYSMFDFKNFLRESYNLKAKTVSDIEKPVLVLISRRKTRMFLNEGEMLGIIEELGFQAIVAKPNRMSNLDKFARVINSCSVMVGAHGAGLANAVFLPAGAVMVQVVPLGLDWASKAYYGDPAGEMGVHYMEYKIEPEESSLFKEYGPHHPVIADPMSIFLQGYNAARAVYVDGQNLTINLVRFRETLNKAMEFLVH</sequence>
<dbReference type="InterPro" id="IPR007657">
    <property type="entry name" value="Glycosyltransferase_61"/>
</dbReference>
<dbReference type="InParanoid" id="A0A6P9EHQ4"/>
<evidence type="ECO:0000313" key="6">
    <source>
        <dbReference type="Proteomes" id="UP000235220"/>
    </source>
</evidence>
<dbReference type="GO" id="GO:0016763">
    <property type="term" value="F:pentosyltransferase activity"/>
    <property type="evidence" value="ECO:0007669"/>
    <property type="project" value="UniProtKB-ARBA"/>
</dbReference>
<keyword evidence="6" id="KW-1185">Reference proteome</keyword>
<evidence type="ECO:0000256" key="2">
    <source>
        <dbReference type="ARBA" id="ARBA00022676"/>
    </source>
</evidence>
<dbReference type="PANTHER" id="PTHR20961:SF108">
    <property type="entry name" value="GLYCOSYLTRANSFERASE"/>
    <property type="match status" value="1"/>
</dbReference>
<dbReference type="InterPro" id="IPR049625">
    <property type="entry name" value="Glyco_transf_61_cat"/>
</dbReference>
<dbReference type="GeneID" id="108983211"/>
<evidence type="ECO:0000259" key="5">
    <source>
        <dbReference type="Pfam" id="PF04577"/>
    </source>
</evidence>
<dbReference type="KEGG" id="jre:108983211"/>
<dbReference type="Proteomes" id="UP000235220">
    <property type="component" value="Chromosome 2"/>
</dbReference>
<evidence type="ECO:0000313" key="7">
    <source>
        <dbReference type="RefSeq" id="XP_035543653.1"/>
    </source>
</evidence>
<keyword evidence="2" id="KW-0328">Glycosyltransferase</keyword>
<dbReference type="RefSeq" id="XP_035543653.1">
    <property type="nucleotide sequence ID" value="XM_035687760.1"/>
</dbReference>
<dbReference type="PROSITE" id="PS51257">
    <property type="entry name" value="PROKAR_LIPOPROTEIN"/>
    <property type="match status" value="1"/>
</dbReference>